<feature type="compositionally biased region" description="Polar residues" evidence="1">
    <location>
        <begin position="835"/>
        <end position="847"/>
    </location>
</feature>
<feature type="compositionally biased region" description="Low complexity" evidence="1">
    <location>
        <begin position="543"/>
        <end position="552"/>
    </location>
</feature>
<feature type="domain" description="Aminotransferase-like plant mobile" evidence="2">
    <location>
        <begin position="135"/>
        <end position="503"/>
    </location>
</feature>
<dbReference type="STRING" id="57577.A0A2K3PJS7"/>
<dbReference type="PANTHER" id="PTHR46033">
    <property type="entry name" value="PROTEIN MAIN-LIKE 2"/>
    <property type="match status" value="1"/>
</dbReference>
<gene>
    <name evidence="3" type="ORF">L195_g012241</name>
</gene>
<evidence type="ECO:0000259" key="2">
    <source>
        <dbReference type="Pfam" id="PF10536"/>
    </source>
</evidence>
<dbReference type="AlphaFoldDB" id="A0A2K3PJS7"/>
<evidence type="ECO:0000313" key="3">
    <source>
        <dbReference type="EMBL" id="PNY15543.1"/>
    </source>
</evidence>
<feature type="compositionally biased region" description="Polar residues" evidence="1">
    <location>
        <begin position="704"/>
        <end position="724"/>
    </location>
</feature>
<organism evidence="3 4">
    <name type="scientific">Trifolium pratense</name>
    <name type="common">Red clover</name>
    <dbReference type="NCBI Taxonomy" id="57577"/>
    <lineage>
        <taxon>Eukaryota</taxon>
        <taxon>Viridiplantae</taxon>
        <taxon>Streptophyta</taxon>
        <taxon>Embryophyta</taxon>
        <taxon>Tracheophyta</taxon>
        <taxon>Spermatophyta</taxon>
        <taxon>Magnoliopsida</taxon>
        <taxon>eudicotyledons</taxon>
        <taxon>Gunneridae</taxon>
        <taxon>Pentapetalae</taxon>
        <taxon>rosids</taxon>
        <taxon>fabids</taxon>
        <taxon>Fabales</taxon>
        <taxon>Fabaceae</taxon>
        <taxon>Papilionoideae</taxon>
        <taxon>50 kb inversion clade</taxon>
        <taxon>NPAAA clade</taxon>
        <taxon>Hologalegina</taxon>
        <taxon>IRL clade</taxon>
        <taxon>Trifolieae</taxon>
        <taxon>Trifolium</taxon>
    </lineage>
</organism>
<dbReference type="PANTHER" id="PTHR46033:SF65">
    <property type="entry name" value="AMINOTRANSFERASE-LIKE PLANT MOBILE DOMAIN-CONTAINING PROTEIN"/>
    <property type="match status" value="1"/>
</dbReference>
<evidence type="ECO:0000313" key="4">
    <source>
        <dbReference type="Proteomes" id="UP000236291"/>
    </source>
</evidence>
<feature type="compositionally biased region" description="Basic and acidic residues" evidence="1">
    <location>
        <begin position="820"/>
        <end position="834"/>
    </location>
</feature>
<reference evidence="3 4" key="2">
    <citation type="journal article" date="2017" name="Front. Plant Sci.">
        <title>Gene Classification and Mining of Molecular Markers Useful in Red Clover (Trifolium pratense) Breeding.</title>
        <authorList>
            <person name="Istvanek J."/>
            <person name="Dluhosova J."/>
            <person name="Dluhos P."/>
            <person name="Patkova L."/>
            <person name="Nedelnik J."/>
            <person name="Repkova J."/>
        </authorList>
    </citation>
    <scope>NUCLEOTIDE SEQUENCE [LARGE SCALE GENOMIC DNA]</scope>
    <source>
        <strain evidence="4">cv. Tatra</strain>
        <tissue evidence="3">Young leaves</tissue>
    </source>
</reference>
<feature type="region of interest" description="Disordered" evidence="1">
    <location>
        <begin position="596"/>
        <end position="852"/>
    </location>
</feature>
<evidence type="ECO:0000256" key="1">
    <source>
        <dbReference type="SAM" id="MobiDB-lite"/>
    </source>
</evidence>
<dbReference type="InterPro" id="IPR044824">
    <property type="entry name" value="MAIN-like"/>
</dbReference>
<accession>A0A2K3PJS7</accession>
<reference evidence="3 4" key="1">
    <citation type="journal article" date="2014" name="Am. J. Bot.">
        <title>Genome assembly and annotation for red clover (Trifolium pratense; Fabaceae).</title>
        <authorList>
            <person name="Istvanek J."/>
            <person name="Jaros M."/>
            <person name="Krenek A."/>
            <person name="Repkova J."/>
        </authorList>
    </citation>
    <scope>NUCLEOTIDE SEQUENCE [LARGE SCALE GENOMIC DNA]</scope>
    <source>
        <strain evidence="4">cv. Tatra</strain>
        <tissue evidence="3">Young leaves</tissue>
    </source>
</reference>
<name>A0A2K3PJS7_TRIPR</name>
<feature type="compositionally biased region" description="Polar residues" evidence="1">
    <location>
        <begin position="637"/>
        <end position="647"/>
    </location>
</feature>
<proteinExistence type="predicted"/>
<protein>
    <recommendedName>
        <fullName evidence="2">Aminotransferase-like plant mobile domain-containing protein</fullName>
    </recommendedName>
</protein>
<dbReference type="GO" id="GO:0010073">
    <property type="term" value="P:meristem maintenance"/>
    <property type="evidence" value="ECO:0007669"/>
    <property type="project" value="InterPro"/>
</dbReference>
<dbReference type="EMBL" id="ASHM01007760">
    <property type="protein sequence ID" value="PNY15543.1"/>
    <property type="molecule type" value="Genomic_DNA"/>
</dbReference>
<feature type="compositionally biased region" description="Basic residues" evidence="1">
    <location>
        <begin position="624"/>
        <end position="634"/>
    </location>
</feature>
<feature type="compositionally biased region" description="Basic residues" evidence="1">
    <location>
        <begin position="669"/>
        <end position="678"/>
    </location>
</feature>
<dbReference type="InterPro" id="IPR019557">
    <property type="entry name" value="AminoTfrase-like_pln_mobile"/>
</dbReference>
<feature type="region of interest" description="Disordered" evidence="1">
    <location>
        <begin position="538"/>
        <end position="557"/>
    </location>
</feature>
<dbReference type="Pfam" id="PF10536">
    <property type="entry name" value="PMD"/>
    <property type="match status" value="1"/>
</dbReference>
<dbReference type="Proteomes" id="UP000236291">
    <property type="component" value="Unassembled WGS sequence"/>
</dbReference>
<comment type="caution">
    <text evidence="3">The sequence shown here is derived from an EMBL/GenBank/DDBJ whole genome shotgun (WGS) entry which is preliminary data.</text>
</comment>
<sequence>MASSSNITKLLPYAGKWTTNTLSSYEEDTVPEPSLRTDLQKVWENQVIFPYSINNLVHAFGGPKPDERNRNSNTIPIFPVYKLCIPRVFLSEPYNFSYIKAPNRVFRSAPSLNDQYLKWLDRIQQDKADIWQACGIYDLIQLSRTSLKYQQEMIVAALHFFESSTNTFHFECGMMTPTLLDVAAITGLSPLGDTYDPFKASDTIKFDFRNKSYSKYIIENQKTDDEVSAEEHVAFLTLWLSQYVFCTQSLQVAKKFIPMAIQLHECQQFSFARLILGCLYESMRDACEHLKKTGDGSTFLGAGPFWLLQLWLNATFHTELDLFLPEQFYDESRARQVEGTRLARLAPRVRGLTYDVAFQQYFNAFLNLKKFKPSFAPFVDRPLGPPWFTQHFPSPPDFEEVITNIWSAYLMPTVLSCRIGLTAGEFGLVGYFPNLVSRQFGLTQILPKSIYLEEREVCLGKYGMTEPQYHSFLKHFNKPSYELTPFEFAPSHACTREFSKWWSLHYEGRLVNRTVLLTAISDGFDSSILNKIKSKLNTRGSKSKAGSSSSNKPPLPPPKVELGVSIYLLLSFTPSMESSVLTFAMPFFHITSRKRLHPSEAPSSSKKQKPAPTAHSSAADKPTKDKKKKKKKDKKSSQLATSENQPSEVEAQKDTSTPPENPPPEHSEKKKKKKKKHRESPILTTAIEIPAVTTEAPQVLEATLDNQAQPQNSPQAIPQDNPSPSKMAKEVVEEPVAAQHETVLERAPSPQPAETAILTRSPSPKPTGSPHHGAEDSTLKPNNEEANFDQGPPHENPLPDQTQVLNANEPPINVQSGHNVEVDTEHKPTFDGEHSTTNQPQPSTSVSKPPPSIVLPAELARELKDLTPADALNKLLSSHGASNPNAEDKEDLLEQEQFDHELRFKREILEGDMLGLLERDSSIYFNIKALFNKLQNPRTNETTFLLVTQAEAYLEQFVSQSQLLTRTTELLTSQLFAQQRLFDHASSCNAEVTRVKAAFSDALHQIQLGAIAVEAHRAKIDELAREGIQHYSDGLAVQRQVERLTNDKEMLQLKLVSIRNQYYQFQAANRMPPPSSQQQP</sequence>